<gene>
    <name evidence="1" type="ORF">J2S24_002067</name>
</gene>
<reference evidence="1 2" key="1">
    <citation type="submission" date="2023-07" db="EMBL/GenBank/DDBJ databases">
        <title>Genomic Encyclopedia of Type Strains, Phase IV (KMG-IV): sequencing the most valuable type-strain genomes for metagenomic binning, comparative biology and taxonomic classification.</title>
        <authorList>
            <person name="Goeker M."/>
        </authorList>
    </citation>
    <scope>NUCLEOTIDE SEQUENCE [LARGE SCALE GENOMIC DNA]</scope>
    <source>
        <strain evidence="1 2">DSM 25963</strain>
    </source>
</reference>
<evidence type="ECO:0000313" key="1">
    <source>
        <dbReference type="EMBL" id="MDP9751555.1"/>
    </source>
</evidence>
<sequence length="112" mass="13348">MYTYMKAILYCLHCKEETEHTITYEDGMIKSITCEKCGTELEINKENLKKNYAEDFIERILTKPQRMTKELEEDIGSFLFSLPVRIITKPYRILEEVKEDIKKSKTKDRDTK</sequence>
<evidence type="ECO:0000313" key="2">
    <source>
        <dbReference type="Proteomes" id="UP001223886"/>
    </source>
</evidence>
<dbReference type="GO" id="GO:0003746">
    <property type="term" value="F:translation elongation factor activity"/>
    <property type="evidence" value="ECO:0007669"/>
    <property type="project" value="UniProtKB-KW"/>
</dbReference>
<organism evidence="1 2">
    <name type="scientific">Thermoanaerobacter pentosaceus</name>
    <dbReference type="NCBI Taxonomy" id="694059"/>
    <lineage>
        <taxon>Bacteria</taxon>
        <taxon>Bacillati</taxon>
        <taxon>Bacillota</taxon>
        <taxon>Clostridia</taxon>
        <taxon>Thermoanaerobacterales</taxon>
        <taxon>Thermoanaerobacteraceae</taxon>
        <taxon>Thermoanaerobacter</taxon>
    </lineage>
</organism>
<keyword evidence="1" id="KW-0251">Elongation factor</keyword>
<keyword evidence="2" id="KW-1185">Reference proteome</keyword>
<comment type="caution">
    <text evidence="1">The sequence shown here is derived from an EMBL/GenBank/DDBJ whole genome shotgun (WGS) entry which is preliminary data.</text>
</comment>
<keyword evidence="1" id="KW-0648">Protein biosynthesis</keyword>
<dbReference type="RefSeq" id="WP_307681422.1">
    <property type="nucleotide sequence ID" value="NZ_JAURUP010000025.1"/>
</dbReference>
<name>A0ABT9M6P3_9THEO</name>
<proteinExistence type="predicted"/>
<dbReference type="EMBL" id="JAURUP010000025">
    <property type="protein sequence ID" value="MDP9751555.1"/>
    <property type="molecule type" value="Genomic_DNA"/>
</dbReference>
<accession>A0ABT9M6P3</accession>
<protein>
    <submittedName>
        <fullName evidence="1">Transcription elongation factor Elf1</fullName>
    </submittedName>
</protein>
<dbReference type="Proteomes" id="UP001223886">
    <property type="component" value="Unassembled WGS sequence"/>
</dbReference>